<feature type="transmembrane region" description="Helical" evidence="11">
    <location>
        <begin position="157"/>
        <end position="179"/>
    </location>
</feature>
<proteinExistence type="inferred from homology"/>
<sequence>MWQSFVNIFLDILLYIYKLVDNFGVAIILFTVLIKLVIYPLMRSQIKSSAAMMEMQKSPRYLEMMEKYKDNKEKLAEEQMKLYKEMGVNPTASCLPTLIQLPVIFALYQAVIAAIVSTPLGMLDLTKRIHPEYLKIGEIFPINPSFLWMNLGQPERLYIPGISFGIPVLAILVVVTTILQTKLTMQSPTGGSTASTGGSGAMMTGMMNIYMPVLMGFMAYTLASGLSLYFLISNVFTIVQYGVEGKLNWSALKFGKAKTAALAEPAPVSVAQKPKINPSPSVPAKSSTPAISAVKEEEKIDYREFKNKKKPKKNQ</sequence>
<feature type="domain" description="Membrane insertase YidC/Oxa/ALB C-terminal" evidence="12">
    <location>
        <begin position="23"/>
        <end position="240"/>
    </location>
</feature>
<dbReference type="CDD" id="cd20070">
    <property type="entry name" value="5TM_YidC_Alb3"/>
    <property type="match status" value="1"/>
</dbReference>
<dbReference type="Proteomes" id="UP000053370">
    <property type="component" value="Unassembled WGS sequence"/>
</dbReference>
<dbReference type="STRING" id="1678840.ATC1_12556"/>
<protein>
    <submittedName>
        <fullName evidence="13">Membrane protein insertase, YidC/Oxa1 family, C-terminal domain</fullName>
    </submittedName>
</protein>
<evidence type="ECO:0000256" key="11">
    <source>
        <dbReference type="SAM" id="Phobius"/>
    </source>
</evidence>
<keyword evidence="3" id="KW-1003">Cell membrane</keyword>
<evidence type="ECO:0000256" key="3">
    <source>
        <dbReference type="ARBA" id="ARBA00022475"/>
    </source>
</evidence>
<evidence type="ECO:0000256" key="5">
    <source>
        <dbReference type="ARBA" id="ARBA00022927"/>
    </source>
</evidence>
<evidence type="ECO:0000313" key="13">
    <source>
        <dbReference type="EMBL" id="GAP40016.1"/>
    </source>
</evidence>
<dbReference type="GO" id="GO:0005886">
    <property type="term" value="C:plasma membrane"/>
    <property type="evidence" value="ECO:0007669"/>
    <property type="project" value="UniProtKB-SubCell"/>
</dbReference>
<dbReference type="InterPro" id="IPR001708">
    <property type="entry name" value="YidC/ALB3/OXA1/COX18"/>
</dbReference>
<dbReference type="PANTHER" id="PTHR12428">
    <property type="entry name" value="OXA1"/>
    <property type="match status" value="1"/>
</dbReference>
<gene>
    <name evidence="13" type="ORF">ATC1_12556</name>
</gene>
<evidence type="ECO:0000256" key="7">
    <source>
        <dbReference type="ARBA" id="ARBA00023136"/>
    </source>
</evidence>
<evidence type="ECO:0000256" key="4">
    <source>
        <dbReference type="ARBA" id="ARBA00022692"/>
    </source>
</evidence>
<evidence type="ECO:0000256" key="6">
    <source>
        <dbReference type="ARBA" id="ARBA00022989"/>
    </source>
</evidence>
<feature type="region of interest" description="Disordered" evidence="10">
    <location>
        <begin position="271"/>
        <end position="291"/>
    </location>
</feature>
<accession>A0A0K8PBJ9</accession>
<dbReference type="GO" id="GO:0051205">
    <property type="term" value="P:protein insertion into membrane"/>
    <property type="evidence" value="ECO:0007669"/>
    <property type="project" value="TreeGrafter"/>
</dbReference>
<dbReference type="PATRIC" id="fig|1678840.3.peg.1170"/>
<evidence type="ECO:0000256" key="2">
    <source>
        <dbReference type="ARBA" id="ARBA00022448"/>
    </source>
</evidence>
<dbReference type="EMBL" id="DF968180">
    <property type="protein sequence ID" value="GAP40016.1"/>
    <property type="molecule type" value="Genomic_DNA"/>
</dbReference>
<keyword evidence="2" id="KW-0813">Transport</keyword>
<dbReference type="InterPro" id="IPR028055">
    <property type="entry name" value="YidC/Oxa/ALB_C"/>
</dbReference>
<organism evidence="13">
    <name type="scientific">Flexilinea flocculi</name>
    <dbReference type="NCBI Taxonomy" id="1678840"/>
    <lineage>
        <taxon>Bacteria</taxon>
        <taxon>Bacillati</taxon>
        <taxon>Chloroflexota</taxon>
        <taxon>Anaerolineae</taxon>
        <taxon>Anaerolineales</taxon>
        <taxon>Anaerolineaceae</taxon>
        <taxon>Flexilinea</taxon>
    </lineage>
</organism>
<evidence type="ECO:0000313" key="14">
    <source>
        <dbReference type="Proteomes" id="UP000053370"/>
    </source>
</evidence>
<evidence type="ECO:0000256" key="10">
    <source>
        <dbReference type="SAM" id="MobiDB-lite"/>
    </source>
</evidence>
<comment type="subcellular location">
    <subcellularLocation>
        <location evidence="1">Cell membrane</location>
        <topology evidence="1">Multi-pass membrane protein</topology>
    </subcellularLocation>
    <subcellularLocation>
        <location evidence="9">Membrane</location>
        <topology evidence="9">Multi-pass membrane protein</topology>
    </subcellularLocation>
</comment>
<comment type="similarity">
    <text evidence="9">Belongs to the OXA1/ALB3/YidC family.</text>
</comment>
<dbReference type="NCBIfam" id="TIGR03592">
    <property type="entry name" value="yidC_oxa1_cterm"/>
    <property type="match status" value="1"/>
</dbReference>
<keyword evidence="5" id="KW-0653">Protein transport</keyword>
<feature type="transmembrane region" description="Helical" evidence="11">
    <location>
        <begin position="23"/>
        <end position="42"/>
    </location>
</feature>
<keyword evidence="8" id="KW-0143">Chaperone</keyword>
<keyword evidence="6 11" id="KW-1133">Transmembrane helix</keyword>
<keyword evidence="14" id="KW-1185">Reference proteome</keyword>
<feature type="transmembrane region" description="Helical" evidence="11">
    <location>
        <begin position="94"/>
        <end position="116"/>
    </location>
</feature>
<dbReference type="AlphaFoldDB" id="A0A0K8PBJ9"/>
<dbReference type="OrthoDB" id="9780552at2"/>
<evidence type="ECO:0000259" key="12">
    <source>
        <dbReference type="Pfam" id="PF02096"/>
    </source>
</evidence>
<name>A0A0K8PBJ9_9CHLR</name>
<dbReference type="PANTHER" id="PTHR12428:SF65">
    <property type="entry name" value="CYTOCHROME C OXIDASE ASSEMBLY PROTEIN COX18, MITOCHONDRIAL"/>
    <property type="match status" value="1"/>
</dbReference>
<evidence type="ECO:0000256" key="8">
    <source>
        <dbReference type="ARBA" id="ARBA00023186"/>
    </source>
</evidence>
<reference evidence="13" key="1">
    <citation type="journal article" date="2015" name="Genome Announc.">
        <title>Draft Genome Sequence of Anaerolineae Strain TC1, a Novel Isolate from a Methanogenic Wastewater Treatment System.</title>
        <authorList>
            <person name="Matsuura N."/>
            <person name="Tourlousse D.M."/>
            <person name="Sun L."/>
            <person name="Toyonaga M."/>
            <person name="Kuroda K."/>
            <person name="Ohashi A."/>
            <person name="Cruz R."/>
            <person name="Yamaguchi T."/>
            <person name="Sekiguchi Y."/>
        </authorList>
    </citation>
    <scope>NUCLEOTIDE SEQUENCE [LARGE SCALE GENOMIC DNA]</scope>
    <source>
        <strain evidence="13">TC1</strain>
    </source>
</reference>
<feature type="transmembrane region" description="Helical" evidence="11">
    <location>
        <begin position="209"/>
        <end position="232"/>
    </location>
</feature>
<keyword evidence="7 11" id="KW-0472">Membrane</keyword>
<dbReference type="RefSeq" id="WP_062278914.1">
    <property type="nucleotide sequence ID" value="NZ_DF968180.1"/>
</dbReference>
<evidence type="ECO:0000256" key="1">
    <source>
        <dbReference type="ARBA" id="ARBA00004651"/>
    </source>
</evidence>
<evidence type="ECO:0000256" key="9">
    <source>
        <dbReference type="RuleBase" id="RU003945"/>
    </source>
</evidence>
<dbReference type="GO" id="GO:0032977">
    <property type="term" value="F:membrane insertase activity"/>
    <property type="evidence" value="ECO:0007669"/>
    <property type="project" value="InterPro"/>
</dbReference>
<dbReference type="Pfam" id="PF02096">
    <property type="entry name" value="60KD_IMP"/>
    <property type="match status" value="1"/>
</dbReference>
<keyword evidence="4 9" id="KW-0812">Transmembrane</keyword>
<dbReference type="GO" id="GO:0015031">
    <property type="term" value="P:protein transport"/>
    <property type="evidence" value="ECO:0007669"/>
    <property type="project" value="UniProtKB-KW"/>
</dbReference>
<dbReference type="InterPro" id="IPR047196">
    <property type="entry name" value="YidC_ALB_C"/>
</dbReference>